<evidence type="ECO:0000313" key="3">
    <source>
        <dbReference type="Proteomes" id="UP001226389"/>
    </source>
</evidence>
<feature type="transmembrane region" description="Helical" evidence="1">
    <location>
        <begin position="12"/>
        <end position="32"/>
    </location>
</feature>
<keyword evidence="1" id="KW-1133">Transmembrane helix</keyword>
<comment type="caution">
    <text evidence="2">The sequence shown here is derived from an EMBL/GenBank/DDBJ whole genome shotgun (WGS) entry which is preliminary data.</text>
</comment>
<sequence length="181" mass="19220">MRKWGEMHPALRAVLVGALACAVILTVGLIAGGSPDDAIANAVFYALMIGGGVFFLTKRFPTTAEKLDEHGDLVVFLRFPDSSPGSLSSIWQMGIASPGARRIDFQPIVDDTLIPSGRSKALTGLRTSGVPVRKANRHDNQQDVPLEFRILTVDSDSGVIEIAAGPATLQKLEHAVESASS</sequence>
<organism evidence="2 3">
    <name type="scientific">Pseudarthrobacter defluvii</name>
    <dbReference type="NCBI Taxonomy" id="410837"/>
    <lineage>
        <taxon>Bacteria</taxon>
        <taxon>Bacillati</taxon>
        <taxon>Actinomycetota</taxon>
        <taxon>Actinomycetes</taxon>
        <taxon>Micrococcales</taxon>
        <taxon>Micrococcaceae</taxon>
        <taxon>Pseudarthrobacter</taxon>
    </lineage>
</organism>
<keyword evidence="3" id="KW-1185">Reference proteome</keyword>
<keyword evidence="1" id="KW-0472">Membrane</keyword>
<dbReference type="Proteomes" id="UP001226389">
    <property type="component" value="Unassembled WGS sequence"/>
</dbReference>
<evidence type="ECO:0000256" key="1">
    <source>
        <dbReference type="SAM" id="Phobius"/>
    </source>
</evidence>
<proteinExistence type="predicted"/>
<dbReference type="EMBL" id="JAUSSY010000007">
    <property type="protein sequence ID" value="MDQ0119082.1"/>
    <property type="molecule type" value="Genomic_DNA"/>
</dbReference>
<evidence type="ECO:0000313" key="2">
    <source>
        <dbReference type="EMBL" id="MDQ0119082.1"/>
    </source>
</evidence>
<accession>A0ABT9UIJ2</accession>
<name>A0ABT9UIJ2_9MICC</name>
<reference evidence="2 3" key="1">
    <citation type="submission" date="2023-07" db="EMBL/GenBank/DDBJ databases">
        <title>Sorghum-associated microbial communities from plants grown in Nebraska, USA.</title>
        <authorList>
            <person name="Schachtman D."/>
        </authorList>
    </citation>
    <scope>NUCLEOTIDE SEQUENCE [LARGE SCALE GENOMIC DNA]</scope>
    <source>
        <strain evidence="2 3">DS994</strain>
    </source>
</reference>
<evidence type="ECO:0008006" key="4">
    <source>
        <dbReference type="Google" id="ProtNLM"/>
    </source>
</evidence>
<gene>
    <name evidence="2" type="ORF">J2T22_002269</name>
</gene>
<feature type="transmembrane region" description="Helical" evidence="1">
    <location>
        <begin position="38"/>
        <end position="57"/>
    </location>
</feature>
<dbReference type="RefSeq" id="WP_307490445.1">
    <property type="nucleotide sequence ID" value="NZ_JAUSSY010000007.1"/>
</dbReference>
<keyword evidence="1" id="KW-0812">Transmembrane</keyword>
<protein>
    <recommendedName>
        <fullName evidence="4">PH (Pleckstrin Homology) domain-containing protein</fullName>
    </recommendedName>
</protein>